<organism evidence="2 3">
    <name type="scientific">Lentithecium fluviatile CBS 122367</name>
    <dbReference type="NCBI Taxonomy" id="1168545"/>
    <lineage>
        <taxon>Eukaryota</taxon>
        <taxon>Fungi</taxon>
        <taxon>Dikarya</taxon>
        <taxon>Ascomycota</taxon>
        <taxon>Pezizomycotina</taxon>
        <taxon>Dothideomycetes</taxon>
        <taxon>Pleosporomycetidae</taxon>
        <taxon>Pleosporales</taxon>
        <taxon>Massarineae</taxon>
        <taxon>Lentitheciaceae</taxon>
        <taxon>Lentithecium</taxon>
    </lineage>
</organism>
<keyword evidence="1" id="KW-0732">Signal</keyword>
<feature type="signal peptide" evidence="1">
    <location>
        <begin position="1"/>
        <end position="17"/>
    </location>
</feature>
<keyword evidence="3" id="KW-1185">Reference proteome</keyword>
<sequence>MRSFALLAFTTAAIVAGHPMLSSRDLVRPDPNPPNAEARRPYSALPADACGSVDFWYSTLTQAQQYREANSFFWLYPTDTCQIIDQSHPGASSVNRVFVDPYATKKCAKCDFYHSNDCTGEVDVYEPSNSYAAIENVNKDTGKHGNNIGYNSWQCFA</sequence>
<protein>
    <submittedName>
        <fullName evidence="2">Uncharacterized protein</fullName>
    </submittedName>
</protein>
<accession>A0A6G1J257</accession>
<evidence type="ECO:0000313" key="3">
    <source>
        <dbReference type="Proteomes" id="UP000799291"/>
    </source>
</evidence>
<dbReference type="AlphaFoldDB" id="A0A6G1J257"/>
<name>A0A6G1J257_9PLEO</name>
<evidence type="ECO:0000313" key="2">
    <source>
        <dbReference type="EMBL" id="KAF2684303.1"/>
    </source>
</evidence>
<dbReference type="EMBL" id="MU005581">
    <property type="protein sequence ID" value="KAF2684303.1"/>
    <property type="molecule type" value="Genomic_DNA"/>
</dbReference>
<feature type="chain" id="PRO_5026260627" evidence="1">
    <location>
        <begin position="18"/>
        <end position="157"/>
    </location>
</feature>
<dbReference type="Proteomes" id="UP000799291">
    <property type="component" value="Unassembled WGS sequence"/>
</dbReference>
<gene>
    <name evidence="2" type="ORF">K458DRAFT_417882</name>
</gene>
<reference evidence="2" key="1">
    <citation type="journal article" date="2020" name="Stud. Mycol.">
        <title>101 Dothideomycetes genomes: a test case for predicting lifestyles and emergence of pathogens.</title>
        <authorList>
            <person name="Haridas S."/>
            <person name="Albert R."/>
            <person name="Binder M."/>
            <person name="Bloem J."/>
            <person name="Labutti K."/>
            <person name="Salamov A."/>
            <person name="Andreopoulos B."/>
            <person name="Baker S."/>
            <person name="Barry K."/>
            <person name="Bills G."/>
            <person name="Bluhm B."/>
            <person name="Cannon C."/>
            <person name="Castanera R."/>
            <person name="Culley D."/>
            <person name="Daum C."/>
            <person name="Ezra D."/>
            <person name="Gonzalez J."/>
            <person name="Henrissat B."/>
            <person name="Kuo A."/>
            <person name="Liang C."/>
            <person name="Lipzen A."/>
            <person name="Lutzoni F."/>
            <person name="Magnuson J."/>
            <person name="Mondo S."/>
            <person name="Nolan M."/>
            <person name="Ohm R."/>
            <person name="Pangilinan J."/>
            <person name="Park H.-J."/>
            <person name="Ramirez L."/>
            <person name="Alfaro M."/>
            <person name="Sun H."/>
            <person name="Tritt A."/>
            <person name="Yoshinaga Y."/>
            <person name="Zwiers L.-H."/>
            <person name="Turgeon B."/>
            <person name="Goodwin S."/>
            <person name="Spatafora J."/>
            <person name="Crous P."/>
            <person name="Grigoriev I."/>
        </authorList>
    </citation>
    <scope>NUCLEOTIDE SEQUENCE</scope>
    <source>
        <strain evidence="2">CBS 122367</strain>
    </source>
</reference>
<evidence type="ECO:0000256" key="1">
    <source>
        <dbReference type="SAM" id="SignalP"/>
    </source>
</evidence>
<proteinExistence type="predicted"/>